<proteinExistence type="predicted"/>
<reference evidence="3" key="1">
    <citation type="submission" date="2023-10" db="EMBL/GenBank/DDBJ databases">
        <authorList>
            <person name="Hackl T."/>
        </authorList>
    </citation>
    <scope>NUCLEOTIDE SEQUENCE</scope>
</reference>
<feature type="chain" id="PRO_5042608766" evidence="2">
    <location>
        <begin position="17"/>
        <end position="215"/>
    </location>
</feature>
<dbReference type="PANTHER" id="PTHR40640">
    <property type="entry name" value="ANCHORED GLYCOPROTEIN, PUTATIVE (AFU_ORTHOLOGUE AFUA_8G04860)-RELATED"/>
    <property type="match status" value="1"/>
</dbReference>
<dbReference type="EMBL" id="CAUWAG010000003">
    <property type="protein sequence ID" value="CAJ2499744.1"/>
    <property type="molecule type" value="Genomic_DNA"/>
</dbReference>
<keyword evidence="4" id="KW-1185">Reference proteome</keyword>
<feature type="region of interest" description="Disordered" evidence="1">
    <location>
        <begin position="170"/>
        <end position="189"/>
    </location>
</feature>
<name>A0AAI8V7E7_9PEZI</name>
<keyword evidence="2" id="KW-0732">Signal</keyword>
<evidence type="ECO:0000313" key="3">
    <source>
        <dbReference type="EMBL" id="CAJ2499744.1"/>
    </source>
</evidence>
<gene>
    <name evidence="3" type="ORF">KHLLAP_LOCUS212</name>
</gene>
<accession>A0AAI8V7E7</accession>
<sequence>MSKSLLLSALVGSTMAQTTVMDLFLPGFDNQALVGSVMTANPTMAQYFVACPGGEDASDCGAGPGVTVTMRPGNYGLDIDGGDAVTMTEQCQIDQGTAICTASIGGTDANDPGVQTVTSTDIDSSDFFLAVTITAGLEKLAAATATGSTTASSGASSTAAAAKSGVSSTAAAQTSSGTGTSGAKATSVSTGGAPIATQHVVLAGVAALVGGVLAM</sequence>
<comment type="caution">
    <text evidence="3">The sequence shown here is derived from an EMBL/GenBank/DDBJ whole genome shotgun (WGS) entry which is preliminary data.</text>
</comment>
<organism evidence="3 4">
    <name type="scientific">Anthostomella pinea</name>
    <dbReference type="NCBI Taxonomy" id="933095"/>
    <lineage>
        <taxon>Eukaryota</taxon>
        <taxon>Fungi</taxon>
        <taxon>Dikarya</taxon>
        <taxon>Ascomycota</taxon>
        <taxon>Pezizomycotina</taxon>
        <taxon>Sordariomycetes</taxon>
        <taxon>Xylariomycetidae</taxon>
        <taxon>Xylariales</taxon>
        <taxon>Xylariaceae</taxon>
        <taxon>Anthostomella</taxon>
    </lineage>
</organism>
<evidence type="ECO:0000256" key="1">
    <source>
        <dbReference type="SAM" id="MobiDB-lite"/>
    </source>
</evidence>
<feature type="signal peptide" evidence="2">
    <location>
        <begin position="1"/>
        <end position="16"/>
    </location>
</feature>
<dbReference type="PANTHER" id="PTHR40640:SF1">
    <property type="entry name" value="ANCHORED GLYCOPROTEIN, PUTATIVE (AFU_ORTHOLOGUE AFUA_8G04860)-RELATED"/>
    <property type="match status" value="1"/>
</dbReference>
<evidence type="ECO:0000256" key="2">
    <source>
        <dbReference type="SAM" id="SignalP"/>
    </source>
</evidence>
<evidence type="ECO:0000313" key="4">
    <source>
        <dbReference type="Proteomes" id="UP001295740"/>
    </source>
</evidence>
<dbReference type="AlphaFoldDB" id="A0AAI8V7E7"/>
<dbReference type="Proteomes" id="UP001295740">
    <property type="component" value="Unassembled WGS sequence"/>
</dbReference>
<protein>
    <submittedName>
        <fullName evidence="3">Uu.00g025970.m01.CDS01</fullName>
    </submittedName>
</protein>